<gene>
    <name evidence="2" type="ORF">CLEI1391_LOCUS10742</name>
</gene>
<protein>
    <recommendedName>
        <fullName evidence="1">ASCH domain-containing protein</fullName>
    </recommendedName>
</protein>
<feature type="domain" description="ASCH" evidence="1">
    <location>
        <begin position="13"/>
        <end position="123"/>
    </location>
</feature>
<proteinExistence type="predicted"/>
<reference evidence="2" key="1">
    <citation type="submission" date="2021-01" db="EMBL/GenBank/DDBJ databases">
        <authorList>
            <person name="Corre E."/>
            <person name="Pelletier E."/>
            <person name="Niang G."/>
            <person name="Scheremetjew M."/>
            <person name="Finn R."/>
            <person name="Kale V."/>
            <person name="Holt S."/>
            <person name="Cochrane G."/>
            <person name="Meng A."/>
            <person name="Brown T."/>
            <person name="Cohen L."/>
        </authorList>
    </citation>
    <scope>NUCLEOTIDE SEQUENCE</scope>
    <source>
        <strain evidence="2">SAG 11-49</strain>
    </source>
</reference>
<dbReference type="EMBL" id="HBFB01019132">
    <property type="protein sequence ID" value="CAD8682541.1"/>
    <property type="molecule type" value="Transcribed_RNA"/>
</dbReference>
<evidence type="ECO:0000259" key="1">
    <source>
        <dbReference type="SMART" id="SM01022"/>
    </source>
</evidence>
<dbReference type="AlphaFoldDB" id="A0A7S0RNJ1"/>
<dbReference type="PANTHER" id="PTHR34204:SF2">
    <property type="entry name" value="RNA-BINDING ASCH DOMAIN PROTEIN"/>
    <property type="match status" value="1"/>
</dbReference>
<sequence>MAEILQDTQPLCITIQKKYLDLIISGAKTVEGRTNTPKYRALVPGSLVRLTDGQDEGHTATVRVESLATYASFEDMLRAEGLHSCLPGVATLEEGVTIYRSFPGYSELEQAHGVVAIRVKMVGSS</sequence>
<organism evidence="2">
    <name type="scientific">Chlamydomonas leiostraca</name>
    <dbReference type="NCBI Taxonomy" id="1034604"/>
    <lineage>
        <taxon>Eukaryota</taxon>
        <taxon>Viridiplantae</taxon>
        <taxon>Chlorophyta</taxon>
        <taxon>core chlorophytes</taxon>
        <taxon>Chlorophyceae</taxon>
        <taxon>CS clade</taxon>
        <taxon>Chlamydomonadales</taxon>
        <taxon>Chlamydomonadaceae</taxon>
        <taxon>Chlamydomonas</taxon>
    </lineage>
</organism>
<dbReference type="SUPFAM" id="SSF88697">
    <property type="entry name" value="PUA domain-like"/>
    <property type="match status" value="1"/>
</dbReference>
<dbReference type="InterPro" id="IPR015947">
    <property type="entry name" value="PUA-like_sf"/>
</dbReference>
<dbReference type="InterPro" id="IPR007374">
    <property type="entry name" value="ASCH_domain"/>
</dbReference>
<dbReference type="Pfam" id="PF04266">
    <property type="entry name" value="ASCH"/>
    <property type="match status" value="1"/>
</dbReference>
<dbReference type="SMART" id="SM01022">
    <property type="entry name" value="ASCH"/>
    <property type="match status" value="1"/>
</dbReference>
<dbReference type="PANTHER" id="PTHR34204">
    <property type="entry name" value="RNA-BINDING ASCH DOMAIN PROTEIN"/>
    <property type="match status" value="1"/>
</dbReference>
<name>A0A7S0RNJ1_9CHLO</name>
<accession>A0A7S0RNJ1</accession>
<dbReference type="Gene3D" id="2.30.130.30">
    <property type="entry name" value="Hypothetical protein"/>
    <property type="match status" value="1"/>
</dbReference>
<evidence type="ECO:0000313" key="2">
    <source>
        <dbReference type="EMBL" id="CAD8682541.1"/>
    </source>
</evidence>